<dbReference type="EMBL" id="JBBHLI010000003">
    <property type="protein sequence ID" value="MEK9500917.1"/>
    <property type="molecule type" value="Genomic_DNA"/>
</dbReference>
<evidence type="ECO:0000313" key="8">
    <source>
        <dbReference type="EMBL" id="MEK9500917.1"/>
    </source>
</evidence>
<dbReference type="Pfam" id="PF04357">
    <property type="entry name" value="TamB"/>
    <property type="match status" value="1"/>
</dbReference>
<name>A0ABU9EA21_9BACT</name>
<sequence length="1516" mass="161092">MAPDPSPDSERPRASDTGPPVGAEGSGASPKSKGLRLRARWRLVRASARTLLWVTVGLVALTAFLLRTAAGHRVVLGWGLDQLRNRVAGSVEVDRIRSADLLSGARLVGVRLATPDGAAFVEADSIEASYSWRGLLGGALAFDGVRLWNPRVVLERDSAGVDTFARWLRGERPAGQGGGGLSLRLESVLIENGTFTLRLPGPDEPGGTFRTEPGPDGAPRRAIDLRTIDAHLRSLTLDPELGLRVDIGEGSTELDLLDRRFVLDQLRGEVRSVGAEVIAELDHLRAPGIEGGGTVRVDRSGEDGMVTEIAADFERADLREWQWIHERVPALVGELALDGRMGPGGQRWAASDVEAEWGTGRVAGSAAVQLGGSAPVFDDVDLDVVALPVALLDRYFPRPTDLEGDLTGRIALGGPPSDLRLEGEVTLVSPIRPPVTAAFAGGLLQRAGAIGFDDFEAVLDPLDWGVVGHFLPAMRLTGPGRAEVELEGTLREGLALSADLTHAPPGVPSSHLLVSGNLYAAAGDDRLRMDIQGDLAPLSLDAVALDYDSLALPLSGTLTGPVRARGILRDLEVRAALTTREGEVDLVGQFDLRDPGQRYLLDATVTDFLASSLSPALPQPTEVTGRLQLEGSGLDPATLVARGSMQVDRADVRGVTVDSAWAALRIEGGTVVFDTMRASVAGIDLRGGGTLAADSTGPSGRVRVAFEAPDLTGVRAIFRGDTVLTSDDLTALDRDVLELSGVDPDTLPLAADVAAEGRLRGEMVLDGSIRRFDATGWVEAEELMYGRTSVGSARLDLQAADLPGLAGEIHADLTVGPTVVAGRAFTAGAATIDFTRPEGRAEIELQRDSTEDYRLAGRFELDSLGGAVELERAVVRLDSLEYHTRHPSRIVWTDSVLSVDSLSIVGSGADPVWIRAAGVLPRRGEADFHLDIEGLDLGRLTRVAQREDLEWAGRVDFDGRVQGTAARPIVSGNVAARDLVARNFSLERLEGQLDYAGREVAVDLDAWAGGQQVLRVEGDWPLSFTLDGSTSDVAARPVDLTLRADSLPASLVLALLEDLEDTRGTLTGQLDVGGTPAALEPRGVLRLAGGAWTVGALGVRQEQVEATFDVQQDRVVQVAATGRSGGTVDVTGTVVLDSLTSPALDLDIALASFNAVDRRDIAGAVSGQLQLQGRYGQPRILGSLQVERGDLFLDEFARNVGVVDLSDPRFFSFIDEEVLTARPLLAETRNPFMNNLLVNIDLGVQRNTWIRSDQLDVEMRGDLIVTYDRRSRDVVMVGELEAVRGQYQFLGQNFEVEGGTVEFVGIPGINPDMNIQAVARVRRRQSAEPLEITAQVGGTLIAPTVELTTPDAAVSESDILSYIAVGQPASALTTNVSAAAGGFVGGFVGGSLTSSLAALAQGSSWIDFLSISQAFDASAVGAGSQGLGQSFAGTQVELGRYFGGDYFAALILRPLASAGTGGVLGGARIEWQASAQYYLEVFAEDRFLRTGAFGFREVDIESQLIFGFSLFREWGY</sequence>
<comment type="caution">
    <text evidence="8">The sequence shown here is derived from an EMBL/GenBank/DDBJ whole genome shotgun (WGS) entry which is preliminary data.</text>
</comment>
<dbReference type="PANTHER" id="PTHR36985">
    <property type="entry name" value="TRANSLOCATION AND ASSEMBLY MODULE SUBUNIT TAMB"/>
    <property type="match status" value="1"/>
</dbReference>
<dbReference type="PANTHER" id="PTHR36985:SF1">
    <property type="entry name" value="TRANSLOCATION AND ASSEMBLY MODULE SUBUNIT TAMB"/>
    <property type="match status" value="1"/>
</dbReference>
<dbReference type="Proteomes" id="UP001484239">
    <property type="component" value="Unassembled WGS sequence"/>
</dbReference>
<feature type="transmembrane region" description="Helical" evidence="6">
    <location>
        <begin position="46"/>
        <end position="66"/>
    </location>
</feature>
<evidence type="ECO:0000259" key="7">
    <source>
        <dbReference type="Pfam" id="PF04357"/>
    </source>
</evidence>
<organism evidence="8 9">
    <name type="scientific">Gaopeijia maritima</name>
    <dbReference type="NCBI Taxonomy" id="3119007"/>
    <lineage>
        <taxon>Bacteria</taxon>
        <taxon>Pseudomonadati</taxon>
        <taxon>Gemmatimonadota</taxon>
        <taxon>Longimicrobiia</taxon>
        <taxon>Gaopeijiales</taxon>
        <taxon>Gaopeijiaceae</taxon>
        <taxon>Gaopeijia</taxon>
    </lineage>
</organism>
<keyword evidence="2 6" id="KW-0812">Transmembrane</keyword>
<evidence type="ECO:0000256" key="5">
    <source>
        <dbReference type="SAM" id="MobiDB-lite"/>
    </source>
</evidence>
<reference evidence="8 9" key="1">
    <citation type="submission" date="2024-02" db="EMBL/GenBank/DDBJ databases">
        <title>A novel Gemmatimonadota bacterium.</title>
        <authorList>
            <person name="Du Z.-J."/>
            <person name="Ye Y.-Q."/>
        </authorList>
    </citation>
    <scope>NUCLEOTIDE SEQUENCE [LARGE SCALE GENOMIC DNA]</scope>
    <source>
        <strain evidence="8 9">DH-20</strain>
    </source>
</reference>
<evidence type="ECO:0000256" key="2">
    <source>
        <dbReference type="ARBA" id="ARBA00022692"/>
    </source>
</evidence>
<accession>A0ABU9EA21</accession>
<keyword evidence="3 6" id="KW-1133">Transmembrane helix</keyword>
<evidence type="ECO:0000256" key="1">
    <source>
        <dbReference type="ARBA" id="ARBA00004167"/>
    </source>
</evidence>
<gene>
    <name evidence="8" type="ORF">WI372_08015</name>
</gene>
<keyword evidence="9" id="KW-1185">Reference proteome</keyword>
<feature type="region of interest" description="Disordered" evidence="5">
    <location>
        <begin position="1"/>
        <end position="33"/>
    </location>
</feature>
<proteinExistence type="predicted"/>
<evidence type="ECO:0000256" key="3">
    <source>
        <dbReference type="ARBA" id="ARBA00022989"/>
    </source>
</evidence>
<evidence type="ECO:0000256" key="6">
    <source>
        <dbReference type="SAM" id="Phobius"/>
    </source>
</evidence>
<keyword evidence="4 6" id="KW-0472">Membrane</keyword>
<evidence type="ECO:0000256" key="4">
    <source>
        <dbReference type="ARBA" id="ARBA00023136"/>
    </source>
</evidence>
<dbReference type="InterPro" id="IPR007452">
    <property type="entry name" value="TamB_C"/>
</dbReference>
<dbReference type="RefSeq" id="WP_405286728.1">
    <property type="nucleotide sequence ID" value="NZ_JBBHLI010000003.1"/>
</dbReference>
<evidence type="ECO:0000313" key="9">
    <source>
        <dbReference type="Proteomes" id="UP001484239"/>
    </source>
</evidence>
<comment type="subcellular location">
    <subcellularLocation>
        <location evidence="1">Membrane</location>
        <topology evidence="1">Single-pass membrane protein</topology>
    </subcellularLocation>
</comment>
<protein>
    <submittedName>
        <fullName evidence="8">Translocation/assembly module TamB domain-containing protein</fullName>
    </submittedName>
</protein>
<feature type="domain" description="Translocation and assembly module TamB C-terminal" evidence="7">
    <location>
        <begin position="1123"/>
        <end position="1485"/>
    </location>
</feature>